<organism evidence="2 3">
    <name type="scientific">Leptobrachium leishanense</name>
    <name type="common">Leishan spiny toad</name>
    <dbReference type="NCBI Taxonomy" id="445787"/>
    <lineage>
        <taxon>Eukaryota</taxon>
        <taxon>Metazoa</taxon>
        <taxon>Chordata</taxon>
        <taxon>Craniata</taxon>
        <taxon>Vertebrata</taxon>
        <taxon>Euteleostomi</taxon>
        <taxon>Amphibia</taxon>
        <taxon>Batrachia</taxon>
        <taxon>Anura</taxon>
        <taxon>Pelobatoidea</taxon>
        <taxon>Megophryidae</taxon>
        <taxon>Leptobrachium</taxon>
    </lineage>
</organism>
<dbReference type="OrthoDB" id="202825at2759"/>
<reference evidence="2" key="2">
    <citation type="submission" date="2025-09" db="UniProtKB">
        <authorList>
            <consortium name="Ensembl"/>
        </authorList>
    </citation>
    <scope>IDENTIFICATION</scope>
</reference>
<keyword evidence="3" id="KW-1185">Reference proteome</keyword>
<dbReference type="GeneTree" id="ENSGT00940000160919"/>
<dbReference type="GO" id="GO:0070737">
    <property type="term" value="F:protein-glycine ligase activity, elongating"/>
    <property type="evidence" value="ECO:0007669"/>
    <property type="project" value="TreeGrafter"/>
</dbReference>
<dbReference type="Pfam" id="PF03133">
    <property type="entry name" value="TTL"/>
    <property type="match status" value="1"/>
</dbReference>
<feature type="compositionally biased region" description="Basic and acidic residues" evidence="1">
    <location>
        <begin position="124"/>
        <end position="137"/>
    </location>
</feature>
<evidence type="ECO:0000256" key="1">
    <source>
        <dbReference type="SAM" id="MobiDB-lite"/>
    </source>
</evidence>
<dbReference type="AlphaFoldDB" id="A0A8C5N483"/>
<dbReference type="PANTHER" id="PTHR46810:SF1">
    <property type="entry name" value="INACTIVE POLYGLYCYLASE TTLL10"/>
    <property type="match status" value="1"/>
</dbReference>
<evidence type="ECO:0000313" key="3">
    <source>
        <dbReference type="Proteomes" id="UP000694569"/>
    </source>
</evidence>
<accession>A0A8C5N483</accession>
<feature type="region of interest" description="Disordered" evidence="1">
    <location>
        <begin position="49"/>
        <end position="196"/>
    </location>
</feature>
<evidence type="ECO:0000313" key="2">
    <source>
        <dbReference type="Ensembl" id="ENSLLEP00000022183.1"/>
    </source>
</evidence>
<dbReference type="InterPro" id="IPR004344">
    <property type="entry name" value="TTL/TTLL_fam"/>
</dbReference>
<dbReference type="PROSITE" id="PS51221">
    <property type="entry name" value="TTL"/>
    <property type="match status" value="1"/>
</dbReference>
<dbReference type="SUPFAM" id="SSF56059">
    <property type="entry name" value="Glutathione synthetase ATP-binding domain-like"/>
    <property type="match status" value="1"/>
</dbReference>
<gene>
    <name evidence="2" type="primary">TTLL10</name>
</gene>
<dbReference type="Proteomes" id="UP000694569">
    <property type="component" value="Unplaced"/>
</dbReference>
<reference evidence="2" key="1">
    <citation type="submission" date="2025-08" db="UniProtKB">
        <authorList>
            <consortium name="Ensembl"/>
        </authorList>
    </citation>
    <scope>IDENTIFICATION</scope>
</reference>
<name>A0A8C5N483_9ANUR</name>
<proteinExistence type="predicted"/>
<dbReference type="Gene3D" id="3.30.470.20">
    <property type="entry name" value="ATP-grasp fold, B domain"/>
    <property type="match status" value="1"/>
</dbReference>
<protein>
    <submittedName>
        <fullName evidence="2">Tubulin tyrosine ligase like 10</fullName>
    </submittedName>
</protein>
<feature type="compositionally biased region" description="Basic and acidic residues" evidence="1">
    <location>
        <begin position="51"/>
        <end position="60"/>
    </location>
</feature>
<feature type="compositionally biased region" description="Polar residues" evidence="1">
    <location>
        <begin position="182"/>
        <end position="194"/>
    </location>
</feature>
<dbReference type="Ensembl" id="ENSLLET00000023039.1">
    <property type="protein sequence ID" value="ENSLLEP00000022183.1"/>
    <property type="gene ID" value="ENSLLEG00000014083.1"/>
</dbReference>
<feature type="compositionally biased region" description="Basic and acidic residues" evidence="1">
    <location>
        <begin position="83"/>
        <end position="114"/>
    </location>
</feature>
<sequence>MRVLFNVVKRPTLDTSDLNRSRLLWQLHDCVISARQNASTGGGAMHWLDGGPREGARELHVNGTSHQKHSASGKEVISKRLAGQKETEKDGTEEKANGMEEHVNKRENCPEEPKRRKTARKSRKSQELDKPSTDIRSKTPSAAKKNEKYKLRTKGTDSQVSRMPKAEFDPAAPKPLDGPKTAPSTRSQRISPTMPSLGVKKTEECRGYGPYFYIGGNNGEQLVSAYCMKKGWQRIHDSKREDYKLKWCEIKSSAAYSSFREGEQLLYQIPNNKLLTTKIGLLNSLREYERVMLKIGSIGTPRSLKINDFFPETFRLDITSEKESFFSLYEDGQTWICKPTGLNQGRGIFLLKTQEQVTELCCQLQAVNEHVKRPHYKGPQARIVQRYIHNPLLLGGRKFDVRSYLLIASTEPYFVFFRHGYARLTCNYYDPKSDDLTGHLTNQYMQKKHPLYSEMKEETVWSMERFNSYINEIAQDKGLPQDWVLKVFTKRMQQIMTHCFMAVKSKLDCCRGYFDLIGCDFLIDENFKVWLLEMNCNPALNTNCEVLKEVIPDVVDETLDLALELFHKRQKKKTFLPLDTQRRCVLLYNGQLNEQTVKYNWATNINPVKIEKELPLETLNKPVKNMENTPQVLKAPVRNGVIKPVIPKVIPKTTPTVAAVQIVNIPHNNLPYVTKHNPKNETTNGRTDTLKHNVEPSDGEQAKETPLQSAPVARFSFSNLQKLRVTGSKTPQNMKKRLVHI</sequence>
<dbReference type="PANTHER" id="PTHR46810">
    <property type="entry name" value="INACTIVE POLYGLYCYLASE TTLL10"/>
    <property type="match status" value="1"/>
</dbReference>
<dbReference type="InterPro" id="IPR027752">
    <property type="entry name" value="TTLL10"/>
</dbReference>